<dbReference type="STRING" id="1121420.SAMN02746098_04424"/>
<keyword evidence="2" id="KW-0949">S-adenosyl-L-methionine</keyword>
<dbReference type="SFLD" id="SFLDS00029">
    <property type="entry name" value="Radical_SAM"/>
    <property type="match status" value="1"/>
</dbReference>
<dbReference type="InterPro" id="IPR023885">
    <property type="entry name" value="4Fe4S-binding_SPASM_dom"/>
</dbReference>
<evidence type="ECO:0000256" key="5">
    <source>
        <dbReference type="ARBA" id="ARBA00023014"/>
    </source>
</evidence>
<dbReference type="GO" id="GO:0016491">
    <property type="term" value="F:oxidoreductase activity"/>
    <property type="evidence" value="ECO:0007669"/>
    <property type="project" value="InterPro"/>
</dbReference>
<organism evidence="8 9">
    <name type="scientific">Desulfosporosinus lacus DSM 15449</name>
    <dbReference type="NCBI Taxonomy" id="1121420"/>
    <lineage>
        <taxon>Bacteria</taxon>
        <taxon>Bacillati</taxon>
        <taxon>Bacillota</taxon>
        <taxon>Clostridia</taxon>
        <taxon>Eubacteriales</taxon>
        <taxon>Desulfitobacteriaceae</taxon>
        <taxon>Desulfosporosinus</taxon>
    </lineage>
</organism>
<dbReference type="InterPro" id="IPR007197">
    <property type="entry name" value="rSAM"/>
</dbReference>
<dbReference type="SFLD" id="SFLDG01067">
    <property type="entry name" value="SPASM/twitch_domain_containing"/>
    <property type="match status" value="1"/>
</dbReference>
<gene>
    <name evidence="8" type="ORF">SAMN02746098_04424</name>
</gene>
<dbReference type="InterPro" id="IPR058240">
    <property type="entry name" value="rSAM_sf"/>
</dbReference>
<evidence type="ECO:0000259" key="7">
    <source>
        <dbReference type="Pfam" id="PF04055"/>
    </source>
</evidence>
<dbReference type="Pfam" id="PF04055">
    <property type="entry name" value="Radical_SAM"/>
    <property type="match status" value="1"/>
</dbReference>
<dbReference type="CDD" id="cd01335">
    <property type="entry name" value="Radical_SAM"/>
    <property type="match status" value="1"/>
</dbReference>
<dbReference type="PANTHER" id="PTHR43273">
    <property type="entry name" value="ANAEROBIC SULFATASE-MATURATING ENZYME HOMOLOG ASLB-RELATED"/>
    <property type="match status" value="1"/>
</dbReference>
<evidence type="ECO:0000256" key="3">
    <source>
        <dbReference type="ARBA" id="ARBA00022723"/>
    </source>
</evidence>
<evidence type="ECO:0000313" key="9">
    <source>
        <dbReference type="Proteomes" id="UP000183954"/>
    </source>
</evidence>
<keyword evidence="9" id="KW-1185">Reference proteome</keyword>
<dbReference type="RefSeq" id="WP_073032240.1">
    <property type="nucleotide sequence ID" value="NZ_FQXJ01000021.1"/>
</dbReference>
<dbReference type="AlphaFoldDB" id="A0A1M6CTE7"/>
<keyword evidence="4" id="KW-0408">Iron</keyword>
<evidence type="ECO:0000256" key="1">
    <source>
        <dbReference type="ARBA" id="ARBA00001966"/>
    </source>
</evidence>
<evidence type="ECO:0000256" key="4">
    <source>
        <dbReference type="ARBA" id="ARBA00023004"/>
    </source>
</evidence>
<dbReference type="GO" id="GO:0051536">
    <property type="term" value="F:iron-sulfur cluster binding"/>
    <property type="evidence" value="ECO:0007669"/>
    <property type="project" value="UniProtKB-KW"/>
</dbReference>
<evidence type="ECO:0000256" key="6">
    <source>
        <dbReference type="ARBA" id="ARBA00023601"/>
    </source>
</evidence>
<dbReference type="SUPFAM" id="SSF102114">
    <property type="entry name" value="Radical SAM enzymes"/>
    <property type="match status" value="1"/>
</dbReference>
<dbReference type="PANTHER" id="PTHR43273:SF3">
    <property type="entry name" value="ANAEROBIC SULFATASE-MATURATING ENZYME HOMOLOG ASLB-RELATED"/>
    <property type="match status" value="1"/>
</dbReference>
<feature type="domain" description="Radical SAM core" evidence="7">
    <location>
        <begin position="40"/>
        <end position="171"/>
    </location>
</feature>
<dbReference type="InterPro" id="IPR023867">
    <property type="entry name" value="Sulphatase_maturase_rSAM"/>
</dbReference>
<dbReference type="NCBIfam" id="TIGR04085">
    <property type="entry name" value="rSAM_more_4Fe4S"/>
    <property type="match status" value="1"/>
</dbReference>
<name>A0A1M6CTE7_9FIRM</name>
<dbReference type="OrthoDB" id="9810775at2"/>
<keyword evidence="5" id="KW-0411">Iron-sulfur</keyword>
<dbReference type="InterPro" id="IPR013785">
    <property type="entry name" value="Aldolase_TIM"/>
</dbReference>
<dbReference type="Gene3D" id="3.20.20.70">
    <property type="entry name" value="Aldolase class I"/>
    <property type="match status" value="2"/>
</dbReference>
<dbReference type="Proteomes" id="UP000183954">
    <property type="component" value="Unassembled WGS sequence"/>
</dbReference>
<dbReference type="EMBL" id="FQXJ01000021">
    <property type="protein sequence ID" value="SHI64292.1"/>
    <property type="molecule type" value="Genomic_DNA"/>
</dbReference>
<comment type="similarity">
    <text evidence="6">Belongs to the radical SAM superfamily. Anaerobic sulfatase-maturating enzyme family.</text>
</comment>
<evidence type="ECO:0000256" key="2">
    <source>
        <dbReference type="ARBA" id="ARBA00022691"/>
    </source>
</evidence>
<evidence type="ECO:0000313" key="8">
    <source>
        <dbReference type="EMBL" id="SHI64292.1"/>
    </source>
</evidence>
<keyword evidence="3" id="KW-0479">Metal-binding</keyword>
<protein>
    <recommendedName>
        <fullName evidence="7">Radical SAM core domain-containing protein</fullName>
    </recommendedName>
</protein>
<comment type="cofactor">
    <cofactor evidence="1">
        <name>[4Fe-4S] cluster</name>
        <dbReference type="ChEBI" id="CHEBI:49883"/>
    </cofactor>
</comment>
<accession>A0A1M6CTE7</accession>
<proteinExistence type="inferred from homology"/>
<dbReference type="GO" id="GO:0046872">
    <property type="term" value="F:metal ion binding"/>
    <property type="evidence" value="ECO:0007669"/>
    <property type="project" value="UniProtKB-KW"/>
</dbReference>
<sequence>MRKPTEYAKQLKRMYSIEDGRLKGEGNWEKLPLFWFLLFLTYKCTRRCNYCYSFNQVGNDNTMEMDENTFSRLLEWIPEVWKANNVKVNSIGFLGGEPLLRTDRIKKVMDSVYKNTDGMQGYVNTNGDLIDSVNWDDLEAIQWMTTNITDIGIEELARRMKIISERSNVIGQTIVAVLDDYNLERVLDITKFGIENGYRLRYNSNLYRGLDTEYKERLLKKYHMLCDLLENFIIKGYDVHTTFLLDTLIPSWDIESSPYPCGKRIAKVYPDGTIGPCIRDHSLKGGTIFDANPLSKIQCDTFHFDHKERDIPDECRVCESKTACQGGCPHDKLLLTGTRSGKSVTCDIHKEIIPRLRYLDNLKK</sequence>
<reference evidence="9" key="1">
    <citation type="submission" date="2016-11" db="EMBL/GenBank/DDBJ databases">
        <authorList>
            <person name="Varghese N."/>
            <person name="Submissions S."/>
        </authorList>
    </citation>
    <scope>NUCLEOTIDE SEQUENCE [LARGE SCALE GENOMIC DNA]</scope>
    <source>
        <strain evidence="9">DSM 15449</strain>
    </source>
</reference>